<sequence length="132" mass="15134">MGFSPHDPFHDPMFDFVTILIIIISLIIFGFLIVSIFQGIQQRNRDNQSPILDVGALIVAKRTEVHSYQHHNNNSHHVDHTSRTTYYVTFEVQSKDRLEFVVSGVEFGQLAEGDTGKLTFQGSRYLGFERYS</sequence>
<dbReference type="EMBL" id="AP012050">
    <property type="protein sequence ID" value="BAM46386.1"/>
    <property type="molecule type" value="Genomic_DNA"/>
</dbReference>
<feature type="transmembrane region" description="Helical" evidence="1">
    <location>
        <begin position="16"/>
        <end position="37"/>
    </location>
</feature>
<organism evidence="2 3">
    <name type="scientific">Amphibacillus xylanus (strain ATCC 51415 / DSM 6626 / JCM 7361 / LMG 17667 / NBRC 15112 / Ep01)</name>
    <dbReference type="NCBI Taxonomy" id="698758"/>
    <lineage>
        <taxon>Bacteria</taxon>
        <taxon>Bacillati</taxon>
        <taxon>Bacillota</taxon>
        <taxon>Bacilli</taxon>
        <taxon>Bacillales</taxon>
        <taxon>Bacillaceae</taxon>
        <taxon>Amphibacillus</taxon>
    </lineage>
</organism>
<dbReference type="RefSeq" id="WP_015008992.1">
    <property type="nucleotide sequence ID" value="NC_018704.1"/>
</dbReference>
<gene>
    <name evidence="2" type="ordered locus">AXY_02540</name>
</gene>
<dbReference type="KEGG" id="axl:AXY_02540"/>
<dbReference type="PATRIC" id="fig|698758.3.peg.256"/>
<accession>K0J1N2</accession>
<dbReference type="OrthoDB" id="282886at2"/>
<name>K0J1N2_AMPXN</name>
<dbReference type="Pfam" id="PF10694">
    <property type="entry name" value="DUF2500"/>
    <property type="match status" value="1"/>
</dbReference>
<evidence type="ECO:0000256" key="1">
    <source>
        <dbReference type="SAM" id="Phobius"/>
    </source>
</evidence>
<evidence type="ECO:0000313" key="2">
    <source>
        <dbReference type="EMBL" id="BAM46386.1"/>
    </source>
</evidence>
<keyword evidence="3" id="KW-1185">Reference proteome</keyword>
<protein>
    <recommendedName>
        <fullName evidence="4">DUF2500 domain-containing protein</fullName>
    </recommendedName>
</protein>
<dbReference type="eggNOG" id="ENOG5032T7R">
    <property type="taxonomic scope" value="Bacteria"/>
</dbReference>
<reference evidence="2 3" key="1">
    <citation type="submission" date="2011-01" db="EMBL/GenBank/DDBJ databases">
        <title>Whole genome sequence of Amphibacillus xylinus NBRC 15112.</title>
        <authorList>
            <person name="Nakazawa H."/>
            <person name="Katano Y."/>
            <person name="Nakamura S."/>
            <person name="Sasagawa M."/>
            <person name="Fukada J."/>
            <person name="Arai T."/>
            <person name="Sasakura N."/>
            <person name="Mochizuki D."/>
            <person name="Hosoyama A."/>
            <person name="Harada K."/>
            <person name="Horikawa H."/>
            <person name="Kato Y."/>
            <person name="Harada T."/>
            <person name="Sasaki K."/>
            <person name="Sekiguchi M."/>
            <person name="Hodoyama M."/>
            <person name="Nishiko R."/>
            <person name="Narita H."/>
            <person name="Hanamaki A."/>
            <person name="Hata C."/>
            <person name="Konno Y."/>
            <person name="Niimura Y."/>
            <person name="Yamazaki S."/>
            <person name="Fujita N."/>
        </authorList>
    </citation>
    <scope>NUCLEOTIDE SEQUENCE [LARGE SCALE GENOMIC DNA]</scope>
    <source>
        <strain evidence="3">ATCC 51415 / DSM 6626 / JCM 7361 / LMG 17667 / NBRC 15112 / Ep01</strain>
    </source>
</reference>
<evidence type="ECO:0008006" key="4">
    <source>
        <dbReference type="Google" id="ProtNLM"/>
    </source>
</evidence>
<dbReference type="InterPro" id="IPR019635">
    <property type="entry name" value="DUF2500"/>
</dbReference>
<evidence type="ECO:0000313" key="3">
    <source>
        <dbReference type="Proteomes" id="UP000006294"/>
    </source>
</evidence>
<dbReference type="Proteomes" id="UP000006294">
    <property type="component" value="Chromosome"/>
</dbReference>
<dbReference type="HOGENOM" id="CLU_138370_0_0_9"/>
<keyword evidence="1" id="KW-1133">Transmembrane helix</keyword>
<proteinExistence type="predicted"/>
<dbReference type="STRING" id="698758.AXY_02540"/>
<keyword evidence="1" id="KW-0812">Transmembrane</keyword>
<keyword evidence="1" id="KW-0472">Membrane</keyword>
<dbReference type="AlphaFoldDB" id="K0J1N2"/>
<dbReference type="Gene3D" id="2.40.50.660">
    <property type="match status" value="1"/>
</dbReference>